<protein>
    <submittedName>
        <fullName evidence="1">Uncharacterized protein</fullName>
    </submittedName>
</protein>
<comment type="caution">
    <text evidence="1">The sequence shown here is derived from an EMBL/GenBank/DDBJ whole genome shotgun (WGS) entry which is preliminary data.</text>
</comment>
<reference evidence="1 2" key="1">
    <citation type="submission" date="2015-10" db="EMBL/GenBank/DDBJ databases">
        <title>Metagenome-Assembled Genomes uncover a global brackish microbiome.</title>
        <authorList>
            <person name="Hugerth L.W."/>
            <person name="Larsson J."/>
            <person name="Alneberg J."/>
            <person name="Lindh M.V."/>
            <person name="Legrand C."/>
            <person name="Pinhassi J."/>
            <person name="Andersson A.F."/>
        </authorList>
    </citation>
    <scope>NUCLEOTIDE SEQUENCE [LARGE SCALE GENOMIC DNA]</scope>
    <source>
        <strain evidence="1">BACL2 MAG-120813-bin23</strain>
    </source>
</reference>
<dbReference type="Proteomes" id="UP000054212">
    <property type="component" value="Unassembled WGS sequence"/>
</dbReference>
<sequence length="103" mass="11727">MNIVRLIEELEYLKDIAGEDAEVRLAMQPSWPFEYSIDSVIVMTNEMREENARAELRDEGLSEEEINEQVVGAPEFEGENVIYLSEGCQLGYLPGDVTNELGW</sequence>
<evidence type="ECO:0000313" key="2">
    <source>
        <dbReference type="Proteomes" id="UP000054212"/>
    </source>
</evidence>
<evidence type="ECO:0000313" key="1">
    <source>
        <dbReference type="EMBL" id="KRO43551.1"/>
    </source>
</evidence>
<name>A0A0R2PZU5_9ACTN</name>
<accession>A0A0R2PZU5</accession>
<organism evidence="1 2">
    <name type="scientific">Actinobacteria bacterium BACL2 MAG-120813-bin23</name>
    <dbReference type="NCBI Taxonomy" id="1655569"/>
    <lineage>
        <taxon>Bacteria</taxon>
        <taxon>Bacillati</taxon>
        <taxon>Actinomycetota</taxon>
        <taxon>Actinomycetes</taxon>
        <taxon>Actinomycetes incertae sedis</taxon>
        <taxon>ac1 cluster</taxon>
    </lineage>
</organism>
<proteinExistence type="predicted"/>
<dbReference type="EMBL" id="LIAT01000256">
    <property type="protein sequence ID" value="KRO43551.1"/>
    <property type="molecule type" value="Genomic_DNA"/>
</dbReference>
<gene>
    <name evidence="1" type="ORF">ABR61_05795</name>
</gene>
<dbReference type="AlphaFoldDB" id="A0A0R2PZU5"/>